<feature type="compositionally biased region" description="Basic and acidic residues" evidence="1">
    <location>
        <begin position="284"/>
        <end position="298"/>
    </location>
</feature>
<feature type="compositionally biased region" description="Low complexity" evidence="1">
    <location>
        <begin position="472"/>
        <end position="482"/>
    </location>
</feature>
<feature type="compositionally biased region" description="Basic residues" evidence="1">
    <location>
        <begin position="950"/>
        <end position="959"/>
    </location>
</feature>
<feature type="compositionally biased region" description="Acidic residues" evidence="1">
    <location>
        <begin position="323"/>
        <end position="332"/>
    </location>
</feature>
<evidence type="ECO:0000313" key="5">
    <source>
        <dbReference type="Proteomes" id="UP000094527"/>
    </source>
</evidence>
<feature type="region of interest" description="Disordered" evidence="1">
    <location>
        <begin position="415"/>
        <end position="487"/>
    </location>
</feature>
<feature type="region of interest" description="Disordered" evidence="1">
    <location>
        <begin position="122"/>
        <end position="151"/>
    </location>
</feature>
<evidence type="ECO:0000256" key="1">
    <source>
        <dbReference type="SAM" id="MobiDB-lite"/>
    </source>
</evidence>
<evidence type="ECO:0000313" key="4">
    <source>
        <dbReference type="EMBL" id="ODM93400.1"/>
    </source>
</evidence>
<comment type="caution">
    <text evidence="4">The sequence shown here is derived from an EMBL/GenBank/DDBJ whole genome shotgun (WGS) entry which is preliminary data.</text>
</comment>
<keyword evidence="3" id="KW-0732">Signal</keyword>
<dbReference type="OrthoDB" id="10687099at2759"/>
<keyword evidence="2" id="KW-0472">Membrane</keyword>
<feature type="compositionally biased region" description="Low complexity" evidence="1">
    <location>
        <begin position="139"/>
        <end position="151"/>
    </location>
</feature>
<feature type="compositionally biased region" description="Acidic residues" evidence="1">
    <location>
        <begin position="964"/>
        <end position="984"/>
    </location>
</feature>
<evidence type="ECO:0000256" key="3">
    <source>
        <dbReference type="SAM" id="SignalP"/>
    </source>
</evidence>
<feature type="compositionally biased region" description="Low complexity" evidence="1">
    <location>
        <begin position="335"/>
        <end position="352"/>
    </location>
</feature>
<keyword evidence="2" id="KW-1133">Transmembrane helix</keyword>
<organism evidence="4 5">
    <name type="scientific">Orchesella cincta</name>
    <name type="common">Springtail</name>
    <name type="synonym">Podura cincta</name>
    <dbReference type="NCBI Taxonomy" id="48709"/>
    <lineage>
        <taxon>Eukaryota</taxon>
        <taxon>Metazoa</taxon>
        <taxon>Ecdysozoa</taxon>
        <taxon>Arthropoda</taxon>
        <taxon>Hexapoda</taxon>
        <taxon>Collembola</taxon>
        <taxon>Entomobryomorpha</taxon>
        <taxon>Entomobryoidea</taxon>
        <taxon>Orchesellidae</taxon>
        <taxon>Orchesellinae</taxon>
        <taxon>Orchesella</taxon>
    </lineage>
</organism>
<accession>A0A1D2MK98</accession>
<feature type="region of interest" description="Disordered" evidence="1">
    <location>
        <begin position="280"/>
        <end position="403"/>
    </location>
</feature>
<name>A0A1D2MK98_ORCCI</name>
<feature type="transmembrane region" description="Helical" evidence="2">
    <location>
        <begin position="33"/>
        <end position="57"/>
    </location>
</feature>
<keyword evidence="5" id="KW-1185">Reference proteome</keyword>
<feature type="compositionally biased region" description="Low complexity" evidence="1">
    <location>
        <begin position="122"/>
        <end position="131"/>
    </location>
</feature>
<dbReference type="Proteomes" id="UP000094527">
    <property type="component" value="Unassembled WGS sequence"/>
</dbReference>
<reference evidence="4 5" key="1">
    <citation type="journal article" date="2016" name="Genome Biol. Evol.">
        <title>Gene Family Evolution Reflects Adaptation to Soil Environmental Stressors in the Genome of the Collembolan Orchesella cincta.</title>
        <authorList>
            <person name="Faddeeva-Vakhrusheva A."/>
            <person name="Derks M.F."/>
            <person name="Anvar S.Y."/>
            <person name="Agamennone V."/>
            <person name="Suring W."/>
            <person name="Smit S."/>
            <person name="van Straalen N.M."/>
            <person name="Roelofs D."/>
        </authorList>
    </citation>
    <scope>NUCLEOTIDE SEQUENCE [LARGE SCALE GENOMIC DNA]</scope>
    <source>
        <tissue evidence="4">Mixed pool</tissue>
    </source>
</reference>
<proteinExistence type="predicted"/>
<dbReference type="AlphaFoldDB" id="A0A1D2MK98"/>
<feature type="compositionally biased region" description="Acidic residues" evidence="1">
    <location>
        <begin position="380"/>
        <end position="402"/>
    </location>
</feature>
<feature type="signal peptide" evidence="3">
    <location>
        <begin position="1"/>
        <end position="23"/>
    </location>
</feature>
<sequence length="1160" mass="127847">MLLKTWIPLGSLILLLCAHHGDATLILGSMLMTAAAAMTGGLIMGPLTVGGLIMMMMMAANQQAQQRTQTAASTPSLTTTLENSQNLLNLLSTLTGAASNLATSATSKRALYSPQNLEQLLASSSRATSTRRSWKSIPQTTTTTQKPFPNFFNSNPSPYFSPSSGFAVEPIPDDLLEIAMRLPQASSDKMARDFDASSMSHGGPMTGSGSGFSNLMMTASPPLPISDEQLRWVGTEPGDLFSSFPQVKEEDLLNFVRKRSTREALESTFRLEDIANVTYANEDPSTKEKISEREKQEDASPPSTQSGVLNDYAYLMKTVFTRDDDEDDEEDDTKAAASSTSTSTTTKVSGSGNKKKKVLNYSSKTPSKTKSKNDTPENDKNDEDEDDDAISSEEIPLDDEEVERLMMKEAYEMEQAANEELLDEGDPGVLPFVLKSASKSPPYLGPDGRPHYPSQDPLAPHMKGPGAPPSRPSGRPGQVSPPLFDAIKYRTEDLEKMSPDQLDALLSQVSSYPGETMRMEPMMMEEEEEEEKGGLLTRLMPQVNMAFSRKKPVTGNNAFDEDPFFDGFKRSLADGSKVGPTGSDGTSASAPKLRKIRRVVRKVPSGGVGYLRRVKRELQKAEDPYEVFRMAAEAGTKTKSSRQCRFLFNSCPLQLYPVALSNAQQLLAGSTRTTSAPVSADIIGNLATIGPNIVTFAPETPAPPQATTPPPPLPVIHQMQMPQNPPQTVVVPQIIQVPMPMGMMGMGHHHQAPPPPPQQLNNKQPIFNFIQNSGGSSGGSSSEGMTTFSHELPTGEKLEINLRLKGSGNNKQAETIEIPIQLTKTQSHQHHPFSPAFPKVNKNGSRLLDLFDDDRFNTVGSLKIHHRNRNHEPPPTASENLDSLQAAILAISKINEYANDRTKVKPFSEDDEKDDFKISQKLTSSLQRPIIAVEATKKRPGKVPPGLRQPTKKPKLKNKKKEEPNDDEEESSEEEEDEDEEDERDNFHYANGAGPRSDPMDPHGRTFIPLQVSTSGTRRLDEAISEGSSEEFINNSNRRVANVGSSSEEDEEEHGRMMRRRYRRPKILYPQDDIGKPQVQYFQESIVSAGGKLSTTQTNTTISYLWSRGGGGMPGAVEKRMIKARRQQRRRLRMMYRLNKPSAHSRAIMKRTLEIANERV</sequence>
<gene>
    <name evidence="4" type="ORF">Ocin01_13277</name>
</gene>
<keyword evidence="2" id="KW-0812">Transmembrane</keyword>
<dbReference type="EMBL" id="LJIJ01000999">
    <property type="protein sequence ID" value="ODM93400.1"/>
    <property type="molecule type" value="Genomic_DNA"/>
</dbReference>
<evidence type="ECO:0000256" key="2">
    <source>
        <dbReference type="SAM" id="Phobius"/>
    </source>
</evidence>
<feature type="region of interest" description="Disordered" evidence="1">
    <location>
        <begin position="929"/>
        <end position="1057"/>
    </location>
</feature>
<feature type="chain" id="PRO_5008904167" evidence="3">
    <location>
        <begin position="24"/>
        <end position="1160"/>
    </location>
</feature>
<protein>
    <submittedName>
        <fullName evidence="4">Uncharacterized protein</fullName>
    </submittedName>
</protein>
<feature type="compositionally biased region" description="Polar residues" evidence="1">
    <location>
        <begin position="1031"/>
        <end position="1046"/>
    </location>
</feature>